<dbReference type="PANTHER" id="PTHR33710:SF64">
    <property type="entry name" value="ENDONUCLEASE_EXONUCLEASE_PHOSPHATASE DOMAIN-CONTAINING PROTEIN"/>
    <property type="match status" value="1"/>
</dbReference>
<dbReference type="Gene3D" id="3.60.10.10">
    <property type="entry name" value="Endonuclease/exonuclease/phosphatase"/>
    <property type="match status" value="1"/>
</dbReference>
<proteinExistence type="predicted"/>
<dbReference type="PANTHER" id="PTHR33710">
    <property type="entry name" value="BNAC02G09200D PROTEIN"/>
    <property type="match status" value="1"/>
</dbReference>
<organism evidence="1 2">
    <name type="scientific">Cajanus cajan</name>
    <name type="common">Pigeon pea</name>
    <name type="synonym">Cajanus indicus</name>
    <dbReference type="NCBI Taxonomy" id="3821"/>
    <lineage>
        <taxon>Eukaryota</taxon>
        <taxon>Viridiplantae</taxon>
        <taxon>Streptophyta</taxon>
        <taxon>Embryophyta</taxon>
        <taxon>Tracheophyta</taxon>
        <taxon>Spermatophyta</taxon>
        <taxon>Magnoliopsida</taxon>
        <taxon>eudicotyledons</taxon>
        <taxon>Gunneridae</taxon>
        <taxon>Pentapetalae</taxon>
        <taxon>rosids</taxon>
        <taxon>fabids</taxon>
        <taxon>Fabales</taxon>
        <taxon>Fabaceae</taxon>
        <taxon>Papilionoideae</taxon>
        <taxon>50 kb inversion clade</taxon>
        <taxon>NPAAA clade</taxon>
        <taxon>indigoferoid/millettioid clade</taxon>
        <taxon>Phaseoleae</taxon>
        <taxon>Cajanus</taxon>
    </lineage>
</organism>
<protein>
    <submittedName>
        <fullName evidence="1">Uncharacterized protein</fullName>
    </submittedName>
</protein>
<dbReference type="AlphaFoldDB" id="A0A151SBW9"/>
<sequence>MELEEVPIIGKKYTWYKPNGRVKSRLDIILVTKEWLLEWSSISQKVLKRSVSDLCPILLQ</sequence>
<evidence type="ECO:0000313" key="1">
    <source>
        <dbReference type="EMBL" id="KYP52277.1"/>
    </source>
</evidence>
<reference evidence="1" key="1">
    <citation type="journal article" date="2012" name="Nat. Biotechnol.">
        <title>Draft genome sequence of pigeonpea (Cajanus cajan), an orphan legume crop of resource-poor farmers.</title>
        <authorList>
            <person name="Varshney R.K."/>
            <person name="Chen W."/>
            <person name="Li Y."/>
            <person name="Bharti A.K."/>
            <person name="Saxena R.K."/>
            <person name="Schlueter J.A."/>
            <person name="Donoghue M.T."/>
            <person name="Azam S."/>
            <person name="Fan G."/>
            <person name="Whaley A.M."/>
            <person name="Farmer A.D."/>
            <person name="Sheridan J."/>
            <person name="Iwata A."/>
            <person name="Tuteja R."/>
            <person name="Penmetsa R.V."/>
            <person name="Wu W."/>
            <person name="Upadhyaya H.D."/>
            <person name="Yang S.P."/>
            <person name="Shah T."/>
            <person name="Saxena K.B."/>
            <person name="Michael T."/>
            <person name="McCombie W.R."/>
            <person name="Yang B."/>
            <person name="Zhang G."/>
            <person name="Yang H."/>
            <person name="Wang J."/>
            <person name="Spillane C."/>
            <person name="Cook D.R."/>
            <person name="May G.D."/>
            <person name="Xu X."/>
            <person name="Jackson S.A."/>
        </authorList>
    </citation>
    <scope>NUCLEOTIDE SEQUENCE [LARGE SCALE GENOMIC DNA]</scope>
</reference>
<dbReference type="Gramene" id="C.cajan_26628.t">
    <property type="protein sequence ID" value="C.cajan_26628.t.cds1"/>
    <property type="gene ID" value="C.cajan_26628"/>
</dbReference>
<gene>
    <name evidence="1" type="ORF">KK1_025881</name>
</gene>
<dbReference type="EMBL" id="KQ483426">
    <property type="protein sequence ID" value="KYP52277.1"/>
    <property type="molecule type" value="Genomic_DNA"/>
</dbReference>
<name>A0A151SBW9_CAJCA</name>
<keyword evidence="2" id="KW-1185">Reference proteome</keyword>
<dbReference type="InterPro" id="IPR036691">
    <property type="entry name" value="Endo/exonu/phosph_ase_sf"/>
</dbReference>
<evidence type="ECO:0000313" key="2">
    <source>
        <dbReference type="Proteomes" id="UP000075243"/>
    </source>
</evidence>
<accession>A0A151SBW9</accession>
<dbReference type="Proteomes" id="UP000075243">
    <property type="component" value="Unassembled WGS sequence"/>
</dbReference>